<dbReference type="CDD" id="cd17534">
    <property type="entry name" value="REC_DC-like"/>
    <property type="match status" value="1"/>
</dbReference>
<keyword evidence="1" id="KW-0597">Phosphoprotein</keyword>
<feature type="domain" description="Response regulatory" evidence="3">
    <location>
        <begin position="6"/>
        <end position="121"/>
    </location>
</feature>
<dbReference type="OrthoDB" id="2830at2157"/>
<dbReference type="SMART" id="SM00091">
    <property type="entry name" value="PAS"/>
    <property type="match status" value="2"/>
</dbReference>
<dbReference type="InterPro" id="IPR013767">
    <property type="entry name" value="PAS_fold"/>
</dbReference>
<dbReference type="InterPro" id="IPR000700">
    <property type="entry name" value="PAS-assoc_C"/>
</dbReference>
<keyword evidence="7" id="KW-1185">Reference proteome</keyword>
<dbReference type="InterPro" id="IPR035965">
    <property type="entry name" value="PAS-like_dom_sf"/>
</dbReference>
<dbReference type="EMBL" id="CP000780">
    <property type="protein sequence ID" value="ABS56015.1"/>
    <property type="molecule type" value="Genomic_DNA"/>
</dbReference>
<evidence type="ECO:0000259" key="3">
    <source>
        <dbReference type="PROSITE" id="PS50110"/>
    </source>
</evidence>
<proteinExistence type="predicted"/>
<dbReference type="InterPro" id="IPR013656">
    <property type="entry name" value="PAS_4"/>
</dbReference>
<dbReference type="Pfam" id="PF08448">
    <property type="entry name" value="PAS_4"/>
    <property type="match status" value="1"/>
</dbReference>
<dbReference type="CDD" id="cd00130">
    <property type="entry name" value="PAS"/>
    <property type="match status" value="2"/>
</dbReference>
<dbReference type="AlphaFoldDB" id="A7I8F4"/>
<reference evidence="7" key="1">
    <citation type="journal article" date="2015" name="Microbiology">
        <title>Genome of Methanoregula boonei 6A8 reveals adaptations to oligotrophic peatland environments.</title>
        <authorList>
            <person name="Braeuer S."/>
            <person name="Cadillo-Quiroz H."/>
            <person name="Kyrpides N."/>
            <person name="Woyke T."/>
            <person name="Goodwin L."/>
            <person name="Detter C."/>
            <person name="Podell S."/>
            <person name="Yavitt J.B."/>
            <person name="Zinder S.H."/>
        </authorList>
    </citation>
    <scope>NUCLEOTIDE SEQUENCE [LARGE SCALE GENOMIC DNA]</scope>
    <source>
        <strain evidence="7">DSM 21154 / JCM 14090 / 6A8</strain>
    </source>
</reference>
<dbReference type="SUPFAM" id="SSF52172">
    <property type="entry name" value="CheY-like"/>
    <property type="match status" value="1"/>
</dbReference>
<dbReference type="Proteomes" id="UP000002408">
    <property type="component" value="Chromosome"/>
</dbReference>
<evidence type="ECO:0000313" key="7">
    <source>
        <dbReference type="Proteomes" id="UP000002408"/>
    </source>
</evidence>
<dbReference type="SMART" id="SM00448">
    <property type="entry name" value="REC"/>
    <property type="match status" value="1"/>
</dbReference>
<feature type="domain" description="PAS" evidence="4">
    <location>
        <begin position="264"/>
        <end position="311"/>
    </location>
</feature>
<evidence type="ECO:0000313" key="6">
    <source>
        <dbReference type="EMBL" id="ABS56015.1"/>
    </source>
</evidence>
<dbReference type="PROSITE" id="PS50113">
    <property type="entry name" value="PAC"/>
    <property type="match status" value="1"/>
</dbReference>
<dbReference type="InterPro" id="IPR011006">
    <property type="entry name" value="CheY-like_superfamily"/>
</dbReference>
<feature type="coiled-coil region" evidence="2">
    <location>
        <begin position="244"/>
        <end position="271"/>
    </location>
</feature>
<evidence type="ECO:0000259" key="4">
    <source>
        <dbReference type="PROSITE" id="PS50112"/>
    </source>
</evidence>
<feature type="modified residue" description="4-aspartylphosphate" evidence="1">
    <location>
        <position position="56"/>
    </location>
</feature>
<dbReference type="RefSeq" id="WP_012107054.1">
    <property type="nucleotide sequence ID" value="NC_009712.1"/>
</dbReference>
<protein>
    <submittedName>
        <fullName evidence="6">Putative PAS/PAC sensor protein</fullName>
    </submittedName>
</protein>
<evidence type="ECO:0000259" key="5">
    <source>
        <dbReference type="PROSITE" id="PS50113"/>
    </source>
</evidence>
<evidence type="ECO:0000256" key="1">
    <source>
        <dbReference type="PROSITE-ProRule" id="PRU00169"/>
    </source>
</evidence>
<dbReference type="PANTHER" id="PTHR43228:SF6">
    <property type="entry name" value="RESPONSE REGULATOR RECEIVER"/>
    <property type="match status" value="1"/>
</dbReference>
<dbReference type="HOGENOM" id="CLU_726861_0_0_2"/>
<dbReference type="InterPro" id="IPR052048">
    <property type="entry name" value="ST_Response_Regulator"/>
</dbReference>
<dbReference type="InterPro" id="IPR001789">
    <property type="entry name" value="Sig_transdc_resp-reg_receiver"/>
</dbReference>
<dbReference type="eggNOG" id="arCOG06537">
    <property type="taxonomic scope" value="Archaea"/>
</dbReference>
<dbReference type="NCBIfam" id="TIGR00229">
    <property type="entry name" value="sensory_box"/>
    <property type="match status" value="2"/>
</dbReference>
<dbReference type="InterPro" id="IPR000014">
    <property type="entry name" value="PAS"/>
</dbReference>
<feature type="domain" description="PAS" evidence="4">
    <location>
        <begin position="133"/>
        <end position="184"/>
    </location>
</feature>
<dbReference type="SUPFAM" id="SSF55785">
    <property type="entry name" value="PYP-like sensor domain (PAS domain)"/>
    <property type="match status" value="2"/>
</dbReference>
<dbReference type="GeneID" id="25393929"/>
<keyword evidence="2" id="KW-0175">Coiled coil</keyword>
<dbReference type="Pfam" id="PF00989">
    <property type="entry name" value="PAS"/>
    <property type="match status" value="1"/>
</dbReference>
<dbReference type="eggNOG" id="arCOG06193">
    <property type="taxonomic scope" value="Archaea"/>
</dbReference>
<dbReference type="STRING" id="456442.Mboo_1497"/>
<evidence type="ECO:0000256" key="2">
    <source>
        <dbReference type="SAM" id="Coils"/>
    </source>
</evidence>
<accession>A7I8F4</accession>
<dbReference type="GO" id="GO:0000160">
    <property type="term" value="P:phosphorelay signal transduction system"/>
    <property type="evidence" value="ECO:0007669"/>
    <property type="project" value="InterPro"/>
</dbReference>
<dbReference type="PROSITE" id="PS50110">
    <property type="entry name" value="RESPONSE_REGULATORY"/>
    <property type="match status" value="1"/>
</dbReference>
<organism evidence="6 7">
    <name type="scientific">Methanoregula boonei (strain DSM 21154 / JCM 14090 / 6A8)</name>
    <dbReference type="NCBI Taxonomy" id="456442"/>
    <lineage>
        <taxon>Archaea</taxon>
        <taxon>Methanobacteriati</taxon>
        <taxon>Methanobacteriota</taxon>
        <taxon>Stenosarchaea group</taxon>
        <taxon>Methanomicrobia</taxon>
        <taxon>Methanomicrobiales</taxon>
        <taxon>Methanoregulaceae</taxon>
        <taxon>Methanoregula</taxon>
    </lineage>
</organism>
<dbReference type="Pfam" id="PF00072">
    <property type="entry name" value="Response_reg"/>
    <property type="match status" value="1"/>
</dbReference>
<sequence>MTEKIRILIVEDESLVAEDLKEMLMGFGYEVPGIAETGENAIALADEHRPDLVLMDINLASAMDGITAGGEIRSRWGIPLIYVTAFATQAIIDRAKKTNPSGYILKPFNERQIQTAIEIALYNSVLEKQLKDHDATINTLINATSNPLILIDRQGLIRAVNNEVAKTAGKTPGQLTGTPFMDLVPGGYITTRLREAVQQAASGKESRFEEEQKGTVYDNAIIPVRDSRGAVQSIAIFCTNITFLKGAEQQLKAANDQLVAERNRLTALTAALDSMDDPVIVTNHRGMITYVNAAFNTRFVYTLQEVEGKHLSTLAAQENLFALNREVFLDDQKSVWTGKFVARNKYGMNLSFLIKGSPVFEENLLKNRVFVLRQEFYGKQ</sequence>
<gene>
    <name evidence="6" type="ordered locus">Mboo_1497</name>
</gene>
<name>A7I8F4_METB6</name>
<dbReference type="PANTHER" id="PTHR43228">
    <property type="entry name" value="TWO-COMPONENT RESPONSE REGULATOR"/>
    <property type="match status" value="1"/>
</dbReference>
<dbReference type="KEGG" id="mbn:Mboo_1497"/>
<dbReference type="Gene3D" id="3.30.450.20">
    <property type="entry name" value="PAS domain"/>
    <property type="match status" value="2"/>
</dbReference>
<feature type="domain" description="PAC" evidence="5">
    <location>
        <begin position="202"/>
        <end position="253"/>
    </location>
</feature>
<dbReference type="Gene3D" id="3.40.50.2300">
    <property type="match status" value="1"/>
</dbReference>
<dbReference type="PROSITE" id="PS50112">
    <property type="entry name" value="PAS"/>
    <property type="match status" value="2"/>
</dbReference>